<keyword evidence="1" id="KW-0862">Zinc</keyword>
<sequence length="110" mass="11912">LFGSQDAWLAHRQGHRAATAAPGVPPSVPSVPNALVDLEHSYRKPEEELPAGLQLLLYECAQCLQLFPSPRDVLEHQASCHLPVSPSPPPPRDHSYEGKMAAGEGEEEEA</sequence>
<evidence type="ECO:0000256" key="1">
    <source>
        <dbReference type="PROSITE-ProRule" id="PRU00042"/>
    </source>
</evidence>
<dbReference type="InterPro" id="IPR013087">
    <property type="entry name" value="Znf_C2H2_type"/>
</dbReference>
<feature type="domain" description="C2H2-type" evidence="3">
    <location>
        <begin position="58"/>
        <end position="86"/>
    </location>
</feature>
<comment type="caution">
    <text evidence="4">The sequence shown here is derived from an EMBL/GenBank/DDBJ whole genome shotgun (WGS) entry which is preliminary data.</text>
</comment>
<feature type="non-terminal residue" evidence="4">
    <location>
        <position position="1"/>
    </location>
</feature>
<organism evidence="4 5">
    <name type="scientific">Penelope pileata</name>
    <dbReference type="NCBI Taxonomy" id="1118817"/>
    <lineage>
        <taxon>Eukaryota</taxon>
        <taxon>Metazoa</taxon>
        <taxon>Chordata</taxon>
        <taxon>Craniata</taxon>
        <taxon>Vertebrata</taxon>
        <taxon>Euteleostomi</taxon>
        <taxon>Archelosauria</taxon>
        <taxon>Archosauria</taxon>
        <taxon>Dinosauria</taxon>
        <taxon>Saurischia</taxon>
        <taxon>Theropoda</taxon>
        <taxon>Coelurosauria</taxon>
        <taxon>Aves</taxon>
        <taxon>Neognathae</taxon>
        <taxon>Galloanserae</taxon>
        <taxon>Galliformes</taxon>
        <taxon>Cracidae</taxon>
        <taxon>Penelope</taxon>
    </lineage>
</organism>
<evidence type="ECO:0000313" key="4">
    <source>
        <dbReference type="EMBL" id="NXC43776.1"/>
    </source>
</evidence>
<dbReference type="PROSITE" id="PS50157">
    <property type="entry name" value="ZINC_FINGER_C2H2_2"/>
    <property type="match status" value="1"/>
</dbReference>
<dbReference type="EMBL" id="WBMW01002853">
    <property type="protein sequence ID" value="NXC43776.1"/>
    <property type="molecule type" value="Genomic_DNA"/>
</dbReference>
<feature type="region of interest" description="Disordered" evidence="2">
    <location>
        <begin position="80"/>
        <end position="110"/>
    </location>
</feature>
<protein>
    <submittedName>
        <fullName evidence="4">ZN574 protein</fullName>
    </submittedName>
</protein>
<dbReference type="PROSITE" id="PS00028">
    <property type="entry name" value="ZINC_FINGER_C2H2_1"/>
    <property type="match status" value="1"/>
</dbReference>
<keyword evidence="1" id="KW-0479">Metal-binding</keyword>
<evidence type="ECO:0000313" key="5">
    <source>
        <dbReference type="Proteomes" id="UP000613066"/>
    </source>
</evidence>
<dbReference type="AlphaFoldDB" id="A0A851NNR6"/>
<proteinExistence type="predicted"/>
<reference evidence="4" key="1">
    <citation type="submission" date="2019-09" db="EMBL/GenBank/DDBJ databases">
        <title>Bird 10,000 Genomes (B10K) Project - Family phase.</title>
        <authorList>
            <person name="Zhang G."/>
        </authorList>
    </citation>
    <scope>NUCLEOTIDE SEQUENCE</scope>
    <source>
        <strain evidence="4">B10K-DU-001-08</strain>
        <tissue evidence="4">Muscle</tissue>
    </source>
</reference>
<accession>A0A851NNR6</accession>
<evidence type="ECO:0000256" key="2">
    <source>
        <dbReference type="SAM" id="MobiDB-lite"/>
    </source>
</evidence>
<dbReference type="OrthoDB" id="8922241at2759"/>
<keyword evidence="5" id="KW-1185">Reference proteome</keyword>
<feature type="non-terminal residue" evidence="4">
    <location>
        <position position="110"/>
    </location>
</feature>
<dbReference type="GO" id="GO:0008270">
    <property type="term" value="F:zinc ion binding"/>
    <property type="evidence" value="ECO:0007669"/>
    <property type="project" value="UniProtKB-KW"/>
</dbReference>
<keyword evidence="1" id="KW-0863">Zinc-finger</keyword>
<dbReference type="Proteomes" id="UP000613066">
    <property type="component" value="Unassembled WGS sequence"/>
</dbReference>
<name>A0A851NNR6_9GALL</name>
<gene>
    <name evidence="4" type="primary">Znf574_1</name>
    <name evidence="4" type="ORF">PENPIL_R15542</name>
</gene>
<evidence type="ECO:0000259" key="3">
    <source>
        <dbReference type="PROSITE" id="PS50157"/>
    </source>
</evidence>